<dbReference type="GO" id="GO:0003723">
    <property type="term" value="F:RNA binding"/>
    <property type="evidence" value="ECO:0007669"/>
    <property type="project" value="InterPro"/>
</dbReference>
<dbReference type="InterPro" id="IPR051083">
    <property type="entry name" value="GrpII_Intron_Splice-Mob/Def"/>
</dbReference>
<dbReference type="PRINTS" id="PR00866">
    <property type="entry name" value="RNADNAPOLMS"/>
</dbReference>
<keyword evidence="4" id="KW-0479">Metal-binding</keyword>
<accession>A0A0E3VTG4</accession>
<dbReference type="Proteomes" id="UP000063308">
    <property type="component" value="Chromosome"/>
</dbReference>
<proteinExistence type="inferred from homology"/>
<dbReference type="Pfam" id="PF08388">
    <property type="entry name" value="GIIM"/>
    <property type="match status" value="1"/>
</dbReference>
<evidence type="ECO:0000313" key="12">
    <source>
        <dbReference type="EMBL" id="BAR55615.1"/>
    </source>
</evidence>
<dbReference type="AlphaFoldDB" id="A0A0E3VTG4"/>
<dbReference type="PANTHER" id="PTHR34047:SF3">
    <property type="entry name" value="BLR2052 PROTEIN"/>
    <property type="match status" value="1"/>
</dbReference>
<feature type="domain" description="Reverse transcriptase" evidence="11">
    <location>
        <begin position="67"/>
        <end position="304"/>
    </location>
</feature>
<dbReference type="InterPro" id="IPR000123">
    <property type="entry name" value="Reverse_transcriptase_msDNA"/>
</dbReference>
<dbReference type="CDD" id="cd01651">
    <property type="entry name" value="RT_G2_intron"/>
    <property type="match status" value="1"/>
</dbReference>
<dbReference type="InterPro" id="IPR043502">
    <property type="entry name" value="DNA/RNA_pol_sf"/>
</dbReference>
<keyword evidence="7" id="KW-0051">Antiviral defense</keyword>
<dbReference type="SUPFAM" id="SSF56672">
    <property type="entry name" value="DNA/RNA polymerases"/>
    <property type="match status" value="1"/>
</dbReference>
<keyword evidence="3" id="KW-0548">Nucleotidyltransferase</keyword>
<evidence type="ECO:0000256" key="6">
    <source>
        <dbReference type="ARBA" id="ARBA00022918"/>
    </source>
</evidence>
<evidence type="ECO:0000256" key="9">
    <source>
        <dbReference type="ARBA" id="ARBA00048173"/>
    </source>
</evidence>
<gene>
    <name evidence="12" type="ORF">NK6_2434</name>
</gene>
<evidence type="ECO:0000256" key="1">
    <source>
        <dbReference type="ARBA" id="ARBA00012493"/>
    </source>
</evidence>
<dbReference type="GO" id="GO:0051607">
    <property type="term" value="P:defense response to virus"/>
    <property type="evidence" value="ECO:0007669"/>
    <property type="project" value="UniProtKB-KW"/>
</dbReference>
<dbReference type="InterPro" id="IPR013597">
    <property type="entry name" value="Mat_intron_G2"/>
</dbReference>
<evidence type="ECO:0000256" key="10">
    <source>
        <dbReference type="SAM" id="MobiDB-lite"/>
    </source>
</evidence>
<sequence length="431" mass="50011">MRYPAGVTAPTGKTGRSTVNSGKPLPITKRMVWEAYKLVKKKGKAAGVDGQSLEDFAGDLENHLYRLWNRLASGSYFPPPVRRVEIPKAGGGIRPLGIPTVADRIAQMVVKRCLEPVLDGEFDPDSYGYRPGKSAHQAIEQARKRCWQHDWVVDLDIKSFFDTIDHELLMRAVYRHTDWIRLYIERWLKAPVEMPDGSVRARTTGTPQGGVVSPILANLFLHYVFDVWMKGSYPHIPFERYADDIICHCRTRQEAEELKSALERRFADCHLLLHPEKSKVVYCADSNRRRSYPQIHFDFLGFSFRPRMAKNRWGRIFTCFLPGVSPNSLKGMRARIRGWRLPQHSPLPLEDIARSLNPVLRGWDQYYGRFYPTELRRLYEYFDERLGAWLRCKYKQLKGHRGRSLRKLNEMAKQNPKLFVHWQKLGRATVG</sequence>
<evidence type="ECO:0000256" key="7">
    <source>
        <dbReference type="ARBA" id="ARBA00023118"/>
    </source>
</evidence>
<dbReference type="InterPro" id="IPR000477">
    <property type="entry name" value="RT_dom"/>
</dbReference>
<evidence type="ECO:0000313" key="13">
    <source>
        <dbReference type="Proteomes" id="UP000063308"/>
    </source>
</evidence>
<dbReference type="NCBIfam" id="TIGR04416">
    <property type="entry name" value="group_II_RT_mat"/>
    <property type="match status" value="1"/>
</dbReference>
<dbReference type="EC" id="2.7.7.49" evidence="1"/>
<evidence type="ECO:0000256" key="4">
    <source>
        <dbReference type="ARBA" id="ARBA00022723"/>
    </source>
</evidence>
<dbReference type="GO" id="GO:0046872">
    <property type="term" value="F:metal ion binding"/>
    <property type="evidence" value="ECO:0007669"/>
    <property type="project" value="UniProtKB-KW"/>
</dbReference>
<keyword evidence="5" id="KW-0460">Magnesium</keyword>
<name>A0A0E3VTG4_9BRAD</name>
<reference evidence="12 13" key="1">
    <citation type="submission" date="2014-11" db="EMBL/GenBank/DDBJ databases">
        <title>Symbiosis island explosion on the genome of extra-slow-growing strains of soybean bradyrhizobia with massive insertion sequences.</title>
        <authorList>
            <person name="Iida T."/>
            <person name="Minamisawa K."/>
        </authorList>
    </citation>
    <scope>NUCLEOTIDE SEQUENCE [LARGE SCALE GENOMIC DNA]</scope>
    <source>
        <strain evidence="12 13">NK6</strain>
    </source>
</reference>
<organism evidence="12 13">
    <name type="scientific">Bradyrhizobium diazoefficiens</name>
    <dbReference type="NCBI Taxonomy" id="1355477"/>
    <lineage>
        <taxon>Bacteria</taxon>
        <taxon>Pseudomonadati</taxon>
        <taxon>Pseudomonadota</taxon>
        <taxon>Alphaproteobacteria</taxon>
        <taxon>Hyphomicrobiales</taxon>
        <taxon>Nitrobacteraceae</taxon>
        <taxon>Bradyrhizobium</taxon>
    </lineage>
</organism>
<feature type="region of interest" description="Disordered" evidence="10">
    <location>
        <begin position="1"/>
        <end position="21"/>
    </location>
</feature>
<comment type="similarity">
    <text evidence="8">Belongs to the bacterial reverse transcriptase family.</text>
</comment>
<evidence type="ECO:0000256" key="5">
    <source>
        <dbReference type="ARBA" id="ARBA00022842"/>
    </source>
</evidence>
<evidence type="ECO:0000256" key="8">
    <source>
        <dbReference type="ARBA" id="ARBA00034120"/>
    </source>
</evidence>
<comment type="catalytic activity">
    <reaction evidence="9">
        <text>DNA(n) + a 2'-deoxyribonucleoside 5'-triphosphate = DNA(n+1) + diphosphate</text>
        <dbReference type="Rhea" id="RHEA:22508"/>
        <dbReference type="Rhea" id="RHEA-COMP:17339"/>
        <dbReference type="Rhea" id="RHEA-COMP:17340"/>
        <dbReference type="ChEBI" id="CHEBI:33019"/>
        <dbReference type="ChEBI" id="CHEBI:61560"/>
        <dbReference type="ChEBI" id="CHEBI:173112"/>
        <dbReference type="EC" id="2.7.7.49"/>
    </reaction>
</comment>
<keyword evidence="2" id="KW-0808">Transferase</keyword>
<dbReference type="InterPro" id="IPR030931">
    <property type="entry name" value="Group_II_RT_mat"/>
</dbReference>
<dbReference type="EMBL" id="AP014685">
    <property type="protein sequence ID" value="BAR55615.1"/>
    <property type="molecule type" value="Genomic_DNA"/>
</dbReference>
<dbReference type="PANTHER" id="PTHR34047">
    <property type="entry name" value="NUCLEAR INTRON MATURASE 1, MITOCHONDRIAL-RELATED"/>
    <property type="match status" value="1"/>
</dbReference>
<evidence type="ECO:0000259" key="11">
    <source>
        <dbReference type="PROSITE" id="PS50878"/>
    </source>
</evidence>
<dbReference type="GO" id="GO:0003964">
    <property type="term" value="F:RNA-directed DNA polymerase activity"/>
    <property type="evidence" value="ECO:0007669"/>
    <property type="project" value="UniProtKB-KW"/>
</dbReference>
<evidence type="ECO:0000256" key="2">
    <source>
        <dbReference type="ARBA" id="ARBA00022679"/>
    </source>
</evidence>
<dbReference type="Pfam" id="PF00078">
    <property type="entry name" value="RVT_1"/>
    <property type="match status" value="1"/>
</dbReference>
<dbReference type="PROSITE" id="PS50878">
    <property type="entry name" value="RT_POL"/>
    <property type="match status" value="1"/>
</dbReference>
<evidence type="ECO:0000256" key="3">
    <source>
        <dbReference type="ARBA" id="ARBA00022695"/>
    </source>
</evidence>
<protein>
    <recommendedName>
        <fullName evidence="1">RNA-directed DNA polymerase</fullName>
        <ecNumber evidence="1">2.7.7.49</ecNumber>
    </recommendedName>
</protein>
<keyword evidence="6 12" id="KW-0695">RNA-directed DNA polymerase</keyword>